<feature type="chain" id="PRO_5006015049" description="RxLR-like protein" evidence="2">
    <location>
        <begin position="22"/>
        <end position="514"/>
    </location>
</feature>
<sequence length="514" mass="56744">MRGAFYVATALLIATNTRTSAASVLIKSLNVQTHDVLQTGETDAETLSRRSLKGSGDQLATPAAGEERMNLSDILKEAGESVIEELSSLNKAEKNSINLDGLSDIIMKGEYLGSPAALRDQKLEIFHKNFANAVARNYRFIIDYQIAYKAYATARSIANKANQRPRDELREISRVLSLAKMASSTLKADQENERILTEKAAISMTEASTARTRAQQHRDAIKAEEALHDYETSYVAYATHLAKEAFSRNLVRYFQSGINLISDELNRVEAKAESARVTAKAHETIVVKALQDAQVALASITAQYKKTTRAYQELAAAQAALAPSTAQSKKSIHATKELQGAQAAQDPTTFRVYEDLTAAQATLAPIAAQFEKSIPATDELKGAQAAEAAQLILTPIELDASVFKLDLLMNHKEKSVTEPLDNNHEGELKIASNIHAAIEKAAKNAHSDNIWKLLEGLTFDQTVQLLKIFREEHDTIPRSSAPKKTIFDNPWQTLWYLIFRKYCEKHSDIVSKSN</sequence>
<dbReference type="AlphaFoldDB" id="A0A0N7L4E0"/>
<feature type="region of interest" description="Disordered" evidence="1">
    <location>
        <begin position="40"/>
        <end position="63"/>
    </location>
</feature>
<dbReference type="EMBL" id="CCYD01000321">
    <property type="protein sequence ID" value="CEG38411.1"/>
    <property type="molecule type" value="Genomic_DNA"/>
</dbReference>
<feature type="signal peptide" evidence="2">
    <location>
        <begin position="1"/>
        <end position="21"/>
    </location>
</feature>
<protein>
    <recommendedName>
        <fullName evidence="5">RxLR-like protein</fullName>
    </recommendedName>
</protein>
<keyword evidence="4" id="KW-1185">Reference proteome</keyword>
<evidence type="ECO:0008006" key="5">
    <source>
        <dbReference type="Google" id="ProtNLM"/>
    </source>
</evidence>
<proteinExistence type="predicted"/>
<accession>A0A0N7L4E0</accession>
<name>A0A0N7L4E0_PLAHL</name>
<keyword evidence="2" id="KW-0732">Signal</keyword>
<evidence type="ECO:0000313" key="4">
    <source>
        <dbReference type="Proteomes" id="UP000054928"/>
    </source>
</evidence>
<dbReference type="Proteomes" id="UP000054928">
    <property type="component" value="Unassembled WGS sequence"/>
</dbReference>
<reference evidence="4" key="1">
    <citation type="submission" date="2014-09" db="EMBL/GenBank/DDBJ databases">
        <authorList>
            <person name="Sharma Rahul"/>
            <person name="Thines Marco"/>
        </authorList>
    </citation>
    <scope>NUCLEOTIDE SEQUENCE [LARGE SCALE GENOMIC DNA]</scope>
</reference>
<evidence type="ECO:0000256" key="2">
    <source>
        <dbReference type="SAM" id="SignalP"/>
    </source>
</evidence>
<dbReference type="RefSeq" id="XP_024574780.1">
    <property type="nucleotide sequence ID" value="XM_024723844.1"/>
</dbReference>
<dbReference type="GeneID" id="36403544"/>
<evidence type="ECO:0000313" key="3">
    <source>
        <dbReference type="EMBL" id="CEG38411.1"/>
    </source>
</evidence>
<organism evidence="3 4">
    <name type="scientific">Plasmopara halstedii</name>
    <name type="common">Downy mildew of sunflower</name>
    <dbReference type="NCBI Taxonomy" id="4781"/>
    <lineage>
        <taxon>Eukaryota</taxon>
        <taxon>Sar</taxon>
        <taxon>Stramenopiles</taxon>
        <taxon>Oomycota</taxon>
        <taxon>Peronosporomycetes</taxon>
        <taxon>Peronosporales</taxon>
        <taxon>Peronosporaceae</taxon>
        <taxon>Plasmopara</taxon>
    </lineage>
</organism>
<evidence type="ECO:0000256" key="1">
    <source>
        <dbReference type="SAM" id="MobiDB-lite"/>
    </source>
</evidence>